<feature type="transmembrane region" description="Helical" evidence="1">
    <location>
        <begin position="92"/>
        <end position="109"/>
    </location>
</feature>
<accession>A0A330LPB8</accession>
<feature type="transmembrane region" description="Helical" evidence="1">
    <location>
        <begin position="121"/>
        <end position="142"/>
    </location>
</feature>
<dbReference type="Pfam" id="PF20398">
    <property type="entry name" value="DUF6691"/>
    <property type="match status" value="1"/>
</dbReference>
<sequence length="155" mass="16314">MIKPSLFQSKIVRIMVAGISGVLFGSGMTISGMVDPHNVIAFLDIFGDWDPSLAFVMGGALLVFSPFYHLVIKKRKTAINGEAFSYPSNNHIDNTLLSGAIIFGAGWGLAGMCPGPAITNIASGSSTVLAFVMSMTIGMVAANKYIAGRCALPLR</sequence>
<dbReference type="EMBL" id="LS483250">
    <property type="protein sequence ID" value="SQD78282.1"/>
    <property type="molecule type" value="Genomic_DNA"/>
</dbReference>
<evidence type="ECO:0000313" key="3">
    <source>
        <dbReference type="Proteomes" id="UP000250163"/>
    </source>
</evidence>
<keyword evidence="1" id="KW-1133">Transmembrane helix</keyword>
<dbReference type="InterPro" id="IPR046513">
    <property type="entry name" value="DUF6691"/>
</dbReference>
<keyword evidence="3" id="KW-1185">Reference proteome</keyword>
<evidence type="ECO:0000256" key="1">
    <source>
        <dbReference type="SAM" id="Phobius"/>
    </source>
</evidence>
<evidence type="ECO:0000313" key="2">
    <source>
        <dbReference type="EMBL" id="SQD78282.1"/>
    </source>
</evidence>
<reference evidence="3" key="1">
    <citation type="submission" date="2018-05" db="EMBL/GenBank/DDBJ databases">
        <authorList>
            <person name="Cea G.-C."/>
            <person name="William W."/>
        </authorList>
    </citation>
    <scope>NUCLEOTIDE SEQUENCE [LARGE SCALE GENOMIC DNA]</scope>
    <source>
        <strain evidence="3">DB21MT 5</strain>
    </source>
</reference>
<keyword evidence="1" id="KW-0472">Membrane</keyword>
<protein>
    <recommendedName>
        <fullName evidence="4">YeeE/YedE family protein</fullName>
    </recommendedName>
</protein>
<organism evidence="2 3">
    <name type="scientific">Moritella yayanosii</name>
    <dbReference type="NCBI Taxonomy" id="69539"/>
    <lineage>
        <taxon>Bacteria</taxon>
        <taxon>Pseudomonadati</taxon>
        <taxon>Pseudomonadota</taxon>
        <taxon>Gammaproteobacteria</taxon>
        <taxon>Alteromonadales</taxon>
        <taxon>Moritellaceae</taxon>
        <taxon>Moritella</taxon>
    </lineage>
</organism>
<name>A0A330LPB8_9GAMM</name>
<feature type="transmembrane region" description="Helical" evidence="1">
    <location>
        <begin position="12"/>
        <end position="33"/>
    </location>
</feature>
<evidence type="ECO:0008006" key="4">
    <source>
        <dbReference type="Google" id="ProtNLM"/>
    </source>
</evidence>
<dbReference type="OrthoDB" id="9790409at2"/>
<feature type="transmembrane region" description="Helical" evidence="1">
    <location>
        <begin position="53"/>
        <end position="71"/>
    </location>
</feature>
<dbReference type="AlphaFoldDB" id="A0A330LPB8"/>
<gene>
    <name evidence="2" type="ORF">MORIYA_1804</name>
</gene>
<keyword evidence="1" id="KW-0812">Transmembrane</keyword>
<dbReference type="Proteomes" id="UP000250163">
    <property type="component" value="Chromosome MORIYA"/>
</dbReference>
<dbReference type="RefSeq" id="WP_112714333.1">
    <property type="nucleotide sequence ID" value="NZ_LS483250.1"/>
</dbReference>
<proteinExistence type="predicted"/>
<dbReference type="KEGG" id="mya:MORIYA_1804"/>